<evidence type="ECO:0000259" key="1">
    <source>
        <dbReference type="Pfam" id="PF06445"/>
    </source>
</evidence>
<feature type="domain" description="GyrI-like small molecule binding" evidence="1">
    <location>
        <begin position="18"/>
        <end position="202"/>
    </location>
</feature>
<dbReference type="Gene3D" id="3.20.80.10">
    <property type="entry name" value="Regulatory factor, effector binding domain"/>
    <property type="match status" value="1"/>
</dbReference>
<accession>A0A1V8YV49</accession>
<proteinExistence type="predicted"/>
<evidence type="ECO:0000313" key="2">
    <source>
        <dbReference type="EMBL" id="OQO70685.1"/>
    </source>
</evidence>
<dbReference type="SUPFAM" id="SSF55136">
    <property type="entry name" value="Probable bacterial effector-binding domain"/>
    <property type="match status" value="1"/>
</dbReference>
<dbReference type="AlphaFoldDB" id="A0A1V8YV49"/>
<dbReference type="OrthoDB" id="4772335at2"/>
<dbReference type="Pfam" id="PF06445">
    <property type="entry name" value="GyrI-like"/>
    <property type="match status" value="1"/>
</dbReference>
<reference evidence="2 3" key="1">
    <citation type="journal article" date="2017" name="BMC Microbiol.">
        <title>Comparative genomics of Enterococcus spp. isolated from bovine feces.</title>
        <authorList>
            <person name="Beukers A.G."/>
            <person name="Zaheer R."/>
            <person name="Goji N."/>
            <person name="Amoako K.K."/>
            <person name="Chaves A.V."/>
            <person name="Ward M.P."/>
            <person name="McAllister T.A."/>
        </authorList>
    </citation>
    <scope>NUCLEOTIDE SEQUENCE [LARGE SCALE GENOMIC DNA]</scope>
    <source>
        <strain evidence="2 3">F1129D 143</strain>
    </source>
</reference>
<dbReference type="InterPro" id="IPR011256">
    <property type="entry name" value="Reg_factor_effector_dom_sf"/>
</dbReference>
<gene>
    <name evidence="2" type="ORF">BH747_04590</name>
</gene>
<dbReference type="EMBL" id="MJEA01000003">
    <property type="protein sequence ID" value="OQO70685.1"/>
    <property type="molecule type" value="Genomic_DNA"/>
</dbReference>
<dbReference type="InterPro" id="IPR029442">
    <property type="entry name" value="GyrI-like"/>
</dbReference>
<dbReference type="STRING" id="112904.BH747_04590"/>
<evidence type="ECO:0000313" key="3">
    <source>
        <dbReference type="Proteomes" id="UP000192477"/>
    </source>
</evidence>
<name>A0A1V8YV49_9ENTE</name>
<sequence length="212" mass="24747">MNPLDWKKNEPGYSSRKKPQILTLSPQNFFCIHGVGDPNEEDFQRRVAALYAVSYAIRMSPKNDWSIPNYASYTVYPLEGQWGLQEQYLNETVMEKKHFAYQLMIKQPDFVTKEVAKEALKRAANKIPSDLLKEVVFLTKEEGLVAQMLHVGPYDNEKQTFEQLEHFIQEQGYQRLSKEHKEIYLGDPRRANPEKLRTILRVKIAPSVEKED</sequence>
<organism evidence="2 3">
    <name type="scientific">Enterococcus villorum</name>
    <dbReference type="NCBI Taxonomy" id="112904"/>
    <lineage>
        <taxon>Bacteria</taxon>
        <taxon>Bacillati</taxon>
        <taxon>Bacillota</taxon>
        <taxon>Bacilli</taxon>
        <taxon>Lactobacillales</taxon>
        <taxon>Enterococcaceae</taxon>
        <taxon>Enterococcus</taxon>
    </lineage>
</organism>
<dbReference type="Proteomes" id="UP000192477">
    <property type="component" value="Unassembled WGS sequence"/>
</dbReference>
<dbReference type="PIRSF" id="PIRSF031644">
    <property type="entry name" value="UCP031644"/>
    <property type="match status" value="1"/>
</dbReference>
<protein>
    <recommendedName>
        <fullName evidence="1">GyrI-like small molecule binding domain-containing protein</fullName>
    </recommendedName>
</protein>
<comment type="caution">
    <text evidence="2">The sequence shown here is derived from an EMBL/GenBank/DDBJ whole genome shotgun (WGS) entry which is preliminary data.</text>
</comment>
<dbReference type="RefSeq" id="WP_081182977.1">
    <property type="nucleotide sequence ID" value="NZ_MJEA01000003.1"/>
</dbReference>
<dbReference type="InterPro" id="IPR008319">
    <property type="entry name" value="GyrI-like_CCH_Lin2189-like"/>
</dbReference>